<organism evidence="2 3">
    <name type="scientific">Datura stramonium</name>
    <name type="common">Jimsonweed</name>
    <name type="synonym">Common thornapple</name>
    <dbReference type="NCBI Taxonomy" id="4076"/>
    <lineage>
        <taxon>Eukaryota</taxon>
        <taxon>Viridiplantae</taxon>
        <taxon>Streptophyta</taxon>
        <taxon>Embryophyta</taxon>
        <taxon>Tracheophyta</taxon>
        <taxon>Spermatophyta</taxon>
        <taxon>Magnoliopsida</taxon>
        <taxon>eudicotyledons</taxon>
        <taxon>Gunneridae</taxon>
        <taxon>Pentapetalae</taxon>
        <taxon>asterids</taxon>
        <taxon>lamiids</taxon>
        <taxon>Solanales</taxon>
        <taxon>Solanaceae</taxon>
        <taxon>Solanoideae</taxon>
        <taxon>Datureae</taxon>
        <taxon>Datura</taxon>
    </lineage>
</organism>
<dbReference type="InterPro" id="IPR021929">
    <property type="entry name" value="R1A-like_N"/>
</dbReference>
<feature type="domain" description="Late blight resistance protein R1A-like N-terminal" evidence="1">
    <location>
        <begin position="334"/>
        <end position="396"/>
    </location>
</feature>
<keyword evidence="3" id="KW-1185">Reference proteome</keyword>
<evidence type="ECO:0000259" key="1">
    <source>
        <dbReference type="Pfam" id="PF12061"/>
    </source>
</evidence>
<protein>
    <recommendedName>
        <fullName evidence="1">Late blight resistance protein R1A-like N-terminal domain-containing protein</fullName>
    </recommendedName>
</protein>
<dbReference type="Proteomes" id="UP000823775">
    <property type="component" value="Unassembled WGS sequence"/>
</dbReference>
<dbReference type="EMBL" id="JACEIK010004938">
    <property type="protein sequence ID" value="MCD9646853.1"/>
    <property type="molecule type" value="Genomic_DNA"/>
</dbReference>
<comment type="caution">
    <text evidence="2">The sequence shown here is derived from an EMBL/GenBank/DDBJ whole genome shotgun (WGS) entry which is preliminary data.</text>
</comment>
<evidence type="ECO:0000313" key="3">
    <source>
        <dbReference type="Proteomes" id="UP000823775"/>
    </source>
</evidence>
<dbReference type="Pfam" id="PF12061">
    <property type="entry name" value="NB-LRR"/>
    <property type="match status" value="1"/>
</dbReference>
<feature type="non-terminal residue" evidence="2">
    <location>
        <position position="401"/>
    </location>
</feature>
<gene>
    <name evidence="2" type="ORF">HAX54_037050</name>
</gene>
<sequence length="401" mass="47585">MSHPLETLQHLEKQLVSFRVSKEDAHLIDTLQRIEEEYSSSCVIADQPLSLLYCFLDTLQQAEEKRGSLHMFSDYNHLIETLDEQFSDSDEYWNSETPDMVSTLKQVAEKSRSFLTLLDGYHFSKKSRPVDMLQRIEEDWASFSVFSDEYLSKLSHLRQILLQTEDECSSFHMFINEYPILEELDFHQSLQHIVEDWGSFRMYSDEFRSKISNFLEIPRRIGEECQSFLIFLEKYLLSEESDPLETWQWIEKEWGLSSLPTERYLSSMDGFKFLKRDFKFLDIILNLHVFECRTDAIYKVRRLFQGGAADLVQIHSGKVRPWSHHFHYYVSDLQRRFWNTKTEIRRAIPYFYEGSFRLLANKDGIVILNFIMEYIETVADNLSDLLKLNDPNSPLMGQIEK</sequence>
<proteinExistence type="predicted"/>
<accession>A0ABS8VL21</accession>
<evidence type="ECO:0000313" key="2">
    <source>
        <dbReference type="EMBL" id="MCD9646853.1"/>
    </source>
</evidence>
<name>A0ABS8VL21_DATST</name>
<reference evidence="2 3" key="1">
    <citation type="journal article" date="2021" name="BMC Genomics">
        <title>Datura genome reveals duplications of psychoactive alkaloid biosynthetic genes and high mutation rate following tissue culture.</title>
        <authorList>
            <person name="Rajewski A."/>
            <person name="Carter-House D."/>
            <person name="Stajich J."/>
            <person name="Litt A."/>
        </authorList>
    </citation>
    <scope>NUCLEOTIDE SEQUENCE [LARGE SCALE GENOMIC DNA]</scope>
    <source>
        <strain evidence="2">AR-01</strain>
    </source>
</reference>